<gene>
    <name evidence="2" type="ORF">HNR13_003166</name>
</gene>
<accession>A0A853CXA6</accession>
<feature type="transmembrane region" description="Helical" evidence="1">
    <location>
        <begin position="6"/>
        <end position="33"/>
    </location>
</feature>
<dbReference type="RefSeq" id="WP_179607305.1">
    <property type="nucleotide sequence ID" value="NZ_BAABEH010000001.1"/>
</dbReference>
<evidence type="ECO:0000313" key="3">
    <source>
        <dbReference type="Proteomes" id="UP000578352"/>
    </source>
</evidence>
<keyword evidence="1" id="KW-0472">Membrane</keyword>
<evidence type="ECO:0000256" key="1">
    <source>
        <dbReference type="SAM" id="Phobius"/>
    </source>
</evidence>
<proteinExistence type="predicted"/>
<name>A0A853CXA6_9MICO</name>
<keyword evidence="1" id="KW-1133">Transmembrane helix</keyword>
<dbReference type="EMBL" id="JACCFL010000001">
    <property type="protein sequence ID" value="NYJ24879.1"/>
    <property type="molecule type" value="Genomic_DNA"/>
</dbReference>
<reference evidence="2 3" key="1">
    <citation type="submission" date="2020-07" db="EMBL/GenBank/DDBJ databases">
        <title>Sequencing the genomes of 1000 actinobacteria strains.</title>
        <authorList>
            <person name="Klenk H.-P."/>
        </authorList>
    </citation>
    <scope>NUCLEOTIDE SEQUENCE [LARGE SCALE GENOMIC DNA]</scope>
    <source>
        <strain evidence="2 3">DSM 15165</strain>
    </source>
</reference>
<keyword evidence="1" id="KW-0812">Transmembrane</keyword>
<organism evidence="2 3">
    <name type="scientific">Leifsonia shinshuensis</name>
    <dbReference type="NCBI Taxonomy" id="150026"/>
    <lineage>
        <taxon>Bacteria</taxon>
        <taxon>Bacillati</taxon>
        <taxon>Actinomycetota</taxon>
        <taxon>Actinomycetes</taxon>
        <taxon>Micrococcales</taxon>
        <taxon>Microbacteriaceae</taxon>
        <taxon>Leifsonia</taxon>
    </lineage>
</organism>
<protein>
    <submittedName>
        <fullName evidence="2">Uncharacterized protein</fullName>
    </submittedName>
</protein>
<dbReference type="AlphaFoldDB" id="A0A853CXA6"/>
<sequence>MTIMESGLVIALVGLGGTVFGALIGAVATAGLAARNTWKVERRAAVRSAADELLTALGAVRELARRSLPVNSIESADVSTAMTVWGDAALRSEGHLSSDATHVGRSVVDALAEHVGIAARAHRDPRWGSSPLGALTEDGRDTAIAYIDHVSAWVIRSKQKGSWLPAPKRYHMWVRGYERMRSEPMPSRLDWLTSRLHSERSAN</sequence>
<evidence type="ECO:0000313" key="2">
    <source>
        <dbReference type="EMBL" id="NYJ24879.1"/>
    </source>
</evidence>
<dbReference type="Proteomes" id="UP000578352">
    <property type="component" value="Unassembled WGS sequence"/>
</dbReference>
<comment type="caution">
    <text evidence="2">The sequence shown here is derived from an EMBL/GenBank/DDBJ whole genome shotgun (WGS) entry which is preliminary data.</text>
</comment>